<proteinExistence type="inferred from homology"/>
<feature type="compositionally biased region" description="Low complexity" evidence="5">
    <location>
        <begin position="24"/>
        <end position="34"/>
    </location>
</feature>
<keyword evidence="9" id="KW-1185">Reference proteome</keyword>
<comment type="caution">
    <text evidence="8">The sequence shown here is derived from an EMBL/GenBank/DDBJ whole genome shotgun (WGS) entry which is preliminary data.</text>
</comment>
<dbReference type="PROSITE" id="PS01039">
    <property type="entry name" value="SBP_BACTERIAL_3"/>
    <property type="match status" value="1"/>
</dbReference>
<dbReference type="InterPro" id="IPR001638">
    <property type="entry name" value="Solute-binding_3/MltF_N"/>
</dbReference>
<dbReference type="GeneID" id="63971976"/>
<feature type="signal peptide" evidence="6">
    <location>
        <begin position="1"/>
        <end position="20"/>
    </location>
</feature>
<dbReference type="eggNOG" id="COG0834">
    <property type="taxonomic scope" value="Bacteria"/>
</dbReference>
<keyword evidence="3 6" id="KW-0732">Signal</keyword>
<reference evidence="8 9" key="1">
    <citation type="submission" date="2011-08" db="EMBL/GenBank/DDBJ databases">
        <title>The Genome Sequence of Clostridium orbiscindens 1_3_50AFAA.</title>
        <authorList>
            <consortium name="The Broad Institute Genome Sequencing Platform"/>
            <person name="Earl A."/>
            <person name="Ward D."/>
            <person name="Feldgarden M."/>
            <person name="Gevers D."/>
            <person name="Daigneault M."/>
            <person name="Strauss J."/>
            <person name="Allen-Vercoe E."/>
            <person name="Young S.K."/>
            <person name="Zeng Q."/>
            <person name="Gargeya S."/>
            <person name="Fitzgerald M."/>
            <person name="Haas B."/>
            <person name="Abouelleil A."/>
            <person name="Alvarado L."/>
            <person name="Arachchi H.M."/>
            <person name="Berlin A."/>
            <person name="Brown A."/>
            <person name="Chapman S.B."/>
            <person name="Chen Z."/>
            <person name="Dunbar C."/>
            <person name="Freedman E."/>
            <person name="Gearin G."/>
            <person name="Gellesch M."/>
            <person name="Goldberg J."/>
            <person name="Griggs A."/>
            <person name="Gujja S."/>
            <person name="Heiman D."/>
            <person name="Howarth C."/>
            <person name="Larson L."/>
            <person name="Lui A."/>
            <person name="MacDonald P.J.P."/>
            <person name="Montmayeur A."/>
            <person name="Murphy C."/>
            <person name="Neiman D."/>
            <person name="Pearson M."/>
            <person name="Priest M."/>
            <person name="Roberts A."/>
            <person name="Saif S."/>
            <person name="Shea T."/>
            <person name="Shenoy N."/>
            <person name="Sisk P."/>
            <person name="Stolte C."/>
            <person name="Sykes S."/>
            <person name="Wortman J."/>
            <person name="Nusbaum C."/>
            <person name="Birren B."/>
        </authorList>
    </citation>
    <scope>NUCLEOTIDE SEQUENCE [LARGE SCALE GENOMIC DNA]</scope>
    <source>
        <strain evidence="8 9">1_3_50AFAA</strain>
    </source>
</reference>
<dbReference type="PANTHER" id="PTHR35936">
    <property type="entry name" value="MEMBRANE-BOUND LYTIC MUREIN TRANSGLYCOSYLASE F"/>
    <property type="match status" value="1"/>
</dbReference>
<accession>A0A096DHG3</accession>
<evidence type="ECO:0000256" key="4">
    <source>
        <dbReference type="RuleBase" id="RU003744"/>
    </source>
</evidence>
<comment type="similarity">
    <text evidence="2 4">Belongs to the bacterial solute-binding protein 3 family.</text>
</comment>
<dbReference type="InterPro" id="IPR018313">
    <property type="entry name" value="SBP_3_CS"/>
</dbReference>
<feature type="chain" id="PRO_5039361887" description="Solute-binding protein family 3/N-terminal domain-containing protein" evidence="6">
    <location>
        <begin position="21"/>
        <end position="301"/>
    </location>
</feature>
<sequence length="301" mass="31913">MKLKKLVPAALSLALVLSLAACGSPSEPSGSTPPDTNPPATGSAVPGTEAPAADDSLQKVLDAGKLTIAAEGNWVPYVYNEDGTGELTGFEVDIAKEICSRLGVEPDFQISSSWDPVEAGMDSGRYDCIICGVNPKPERQEKYNMSIAYAENPFCLVVAGDNEEITSFADLAGRSCANALNSTAGDLARKAGAELSDASLTAAMDLIVSGRADATVNNVAAVEEYMKERPDMNVKIAAIYEPEEGEEWIIQSAVAFQKGADTLTEKVNEILQEMIDDGTCYDLTVQYFGQSVADSTSIYQK</sequence>
<dbReference type="RefSeq" id="WP_007490546.1">
    <property type="nucleotide sequence ID" value="NZ_KN174161.1"/>
</dbReference>
<protein>
    <recommendedName>
        <fullName evidence="7">Solute-binding protein family 3/N-terminal domain-containing protein</fullName>
    </recommendedName>
</protein>
<dbReference type="HOGENOM" id="CLU_019602_18_2_9"/>
<name>A0A096DHG3_FLAPL</name>
<dbReference type="AlphaFoldDB" id="A0A096DHG3"/>
<gene>
    <name evidence="8" type="ORF">HMPREF9460_00544</name>
</gene>
<dbReference type="SUPFAM" id="SSF53850">
    <property type="entry name" value="Periplasmic binding protein-like II"/>
    <property type="match status" value="1"/>
</dbReference>
<organism evidence="8 9">
    <name type="scientific">Flavonifractor plautii 1_3_50AFAA</name>
    <dbReference type="NCBI Taxonomy" id="742738"/>
    <lineage>
        <taxon>Bacteria</taxon>
        <taxon>Bacillati</taxon>
        <taxon>Bacillota</taxon>
        <taxon>Clostridia</taxon>
        <taxon>Eubacteriales</taxon>
        <taxon>Oscillospiraceae</taxon>
        <taxon>Flavonifractor</taxon>
    </lineage>
</organism>
<evidence type="ECO:0000313" key="9">
    <source>
        <dbReference type="Proteomes" id="UP000029585"/>
    </source>
</evidence>
<feature type="region of interest" description="Disordered" evidence="5">
    <location>
        <begin position="24"/>
        <end position="52"/>
    </location>
</feature>
<dbReference type="SMART" id="SM00062">
    <property type="entry name" value="PBPb"/>
    <property type="match status" value="1"/>
</dbReference>
<feature type="domain" description="Solute-binding protein family 3/N-terminal" evidence="7">
    <location>
        <begin position="65"/>
        <end position="291"/>
    </location>
</feature>
<dbReference type="Proteomes" id="UP000029585">
    <property type="component" value="Unassembled WGS sequence"/>
</dbReference>
<evidence type="ECO:0000256" key="2">
    <source>
        <dbReference type="ARBA" id="ARBA00010333"/>
    </source>
</evidence>
<dbReference type="PANTHER" id="PTHR35936:SF34">
    <property type="entry name" value="ABC TRANSPORTER EXTRACELLULAR-BINDING PROTEIN YCKB-RELATED"/>
    <property type="match status" value="1"/>
</dbReference>
<evidence type="ECO:0000256" key="6">
    <source>
        <dbReference type="SAM" id="SignalP"/>
    </source>
</evidence>
<dbReference type="EMBL" id="ADLO01000021">
    <property type="protein sequence ID" value="KGF56969.1"/>
    <property type="molecule type" value="Genomic_DNA"/>
</dbReference>
<dbReference type="GO" id="GO:0030313">
    <property type="term" value="C:cell envelope"/>
    <property type="evidence" value="ECO:0007669"/>
    <property type="project" value="UniProtKB-SubCell"/>
</dbReference>
<dbReference type="PROSITE" id="PS51257">
    <property type="entry name" value="PROKAR_LIPOPROTEIN"/>
    <property type="match status" value="1"/>
</dbReference>
<evidence type="ECO:0000256" key="3">
    <source>
        <dbReference type="ARBA" id="ARBA00022729"/>
    </source>
</evidence>
<evidence type="ECO:0000313" key="8">
    <source>
        <dbReference type="EMBL" id="KGF56969.1"/>
    </source>
</evidence>
<evidence type="ECO:0000256" key="1">
    <source>
        <dbReference type="ARBA" id="ARBA00004196"/>
    </source>
</evidence>
<evidence type="ECO:0000259" key="7">
    <source>
        <dbReference type="SMART" id="SM00062"/>
    </source>
</evidence>
<comment type="subcellular location">
    <subcellularLocation>
        <location evidence="1">Cell envelope</location>
    </subcellularLocation>
</comment>
<dbReference type="Pfam" id="PF00497">
    <property type="entry name" value="SBP_bac_3"/>
    <property type="match status" value="1"/>
</dbReference>
<dbReference type="PATRIC" id="fig|742738.3.peg.566"/>
<dbReference type="Gene3D" id="3.40.190.10">
    <property type="entry name" value="Periplasmic binding protein-like II"/>
    <property type="match status" value="2"/>
</dbReference>
<evidence type="ECO:0000256" key="5">
    <source>
        <dbReference type="SAM" id="MobiDB-lite"/>
    </source>
</evidence>